<sequence>MFWDSRLLCKLCNMNGSNPTKL</sequence>
<protein>
    <submittedName>
        <fullName evidence="1">Uncharacterized protein</fullName>
    </submittedName>
</protein>
<proteinExistence type="predicted"/>
<dbReference type="EMBL" id="GGEC01001855">
    <property type="protein sequence ID" value="MBW82338.1"/>
    <property type="molecule type" value="Transcribed_RNA"/>
</dbReference>
<name>A0A2P2IMD4_RHIMU</name>
<reference evidence="1" key="1">
    <citation type="submission" date="2018-02" db="EMBL/GenBank/DDBJ databases">
        <title>Rhizophora mucronata_Transcriptome.</title>
        <authorList>
            <person name="Meera S.P."/>
            <person name="Sreeshan A."/>
            <person name="Augustine A."/>
        </authorList>
    </citation>
    <scope>NUCLEOTIDE SEQUENCE</scope>
    <source>
        <tissue evidence="1">Leaf</tissue>
    </source>
</reference>
<organism evidence="1">
    <name type="scientific">Rhizophora mucronata</name>
    <name type="common">Asiatic mangrove</name>
    <dbReference type="NCBI Taxonomy" id="61149"/>
    <lineage>
        <taxon>Eukaryota</taxon>
        <taxon>Viridiplantae</taxon>
        <taxon>Streptophyta</taxon>
        <taxon>Embryophyta</taxon>
        <taxon>Tracheophyta</taxon>
        <taxon>Spermatophyta</taxon>
        <taxon>Magnoliopsida</taxon>
        <taxon>eudicotyledons</taxon>
        <taxon>Gunneridae</taxon>
        <taxon>Pentapetalae</taxon>
        <taxon>rosids</taxon>
        <taxon>fabids</taxon>
        <taxon>Malpighiales</taxon>
        <taxon>Rhizophoraceae</taxon>
        <taxon>Rhizophora</taxon>
    </lineage>
</organism>
<accession>A0A2P2IMD4</accession>
<dbReference type="AlphaFoldDB" id="A0A2P2IMD4"/>
<evidence type="ECO:0000313" key="1">
    <source>
        <dbReference type="EMBL" id="MBW82338.1"/>
    </source>
</evidence>